<feature type="transmembrane region" description="Helical" evidence="1">
    <location>
        <begin position="262"/>
        <end position="284"/>
    </location>
</feature>
<accession>A0ABZ3FJB1</accession>
<gene>
    <name evidence="2" type="ORF">AADG42_01820</name>
</gene>
<evidence type="ECO:0000313" key="3">
    <source>
        <dbReference type="Proteomes" id="UP001442841"/>
    </source>
</evidence>
<feature type="transmembrane region" description="Helical" evidence="1">
    <location>
        <begin position="290"/>
        <end position="308"/>
    </location>
</feature>
<feature type="transmembrane region" description="Helical" evidence="1">
    <location>
        <begin position="114"/>
        <end position="136"/>
    </location>
</feature>
<dbReference type="Proteomes" id="UP001442841">
    <property type="component" value="Chromosome"/>
</dbReference>
<evidence type="ECO:0000256" key="1">
    <source>
        <dbReference type="SAM" id="Phobius"/>
    </source>
</evidence>
<keyword evidence="1" id="KW-0812">Transmembrane</keyword>
<sequence length="359" mass="39161">MATLLVVATYLLQFLLSGAKVFHLMPAFKVYRGWEPIETIPVEFQYDLEAILPNIVGALILGSPIEEPDSIMLRYQAVAFLFVLVVALVGVWLRKITPVGLMLLFVMGQIAKVNLAWIGKPDLFLLGFLLLAVWFSGRPVTFLFGFLAALSHPVIGVLACFVMAAATFAFPGERARRGRREWLSLGWAPAGAIVGLLVGSVFLSLRFPTMAGRTAWAEHAGNALYLNVVPNVLAFAVVALLPLLPFYLLVREGQGPSRGSGLAVRWAVLLVAAAGCFVAAAFFALDHSRVLALLAFPLVALAVVAYGPALNREFRRRPVLATYLLLVVMAVPALVMDGWLGFTHKEFEAWLVTLGRIEF</sequence>
<feature type="transmembrane region" description="Helical" evidence="1">
    <location>
        <begin position="320"/>
        <end position="342"/>
    </location>
</feature>
<evidence type="ECO:0000313" key="2">
    <source>
        <dbReference type="EMBL" id="XAN06098.1"/>
    </source>
</evidence>
<dbReference type="RefSeq" id="WP_425307537.1">
    <property type="nucleotide sequence ID" value="NZ_CP154795.1"/>
</dbReference>
<protein>
    <recommendedName>
        <fullName evidence="4">Glycosyltransferase RgtA/B/C/D-like domain-containing protein</fullName>
    </recommendedName>
</protein>
<evidence type="ECO:0008006" key="4">
    <source>
        <dbReference type="Google" id="ProtNLM"/>
    </source>
</evidence>
<feature type="transmembrane region" description="Helical" evidence="1">
    <location>
        <begin position="223"/>
        <end position="250"/>
    </location>
</feature>
<name>A0ABZ3FJB1_9ACTN</name>
<keyword evidence="3" id="KW-1185">Reference proteome</keyword>
<dbReference type="EMBL" id="CP154795">
    <property type="protein sequence ID" value="XAN06098.1"/>
    <property type="molecule type" value="Genomic_DNA"/>
</dbReference>
<reference evidence="2 3" key="1">
    <citation type="submission" date="2024-04" db="EMBL/GenBank/DDBJ databases">
        <title>Isolation of an actinomycete strain from pig manure.</title>
        <authorList>
            <person name="Gong T."/>
            <person name="Yu Z."/>
            <person name="An M."/>
            <person name="Wei C."/>
            <person name="Yang W."/>
            <person name="Liu L."/>
        </authorList>
    </citation>
    <scope>NUCLEOTIDE SEQUENCE [LARGE SCALE GENOMIC DNA]</scope>
    <source>
        <strain evidence="2 3">ZF39</strain>
    </source>
</reference>
<proteinExistence type="predicted"/>
<organism evidence="2 3">
    <name type="scientific">Ammonicoccus fulvus</name>
    <dbReference type="NCBI Taxonomy" id="3138240"/>
    <lineage>
        <taxon>Bacteria</taxon>
        <taxon>Bacillati</taxon>
        <taxon>Actinomycetota</taxon>
        <taxon>Actinomycetes</taxon>
        <taxon>Propionibacteriales</taxon>
        <taxon>Propionibacteriaceae</taxon>
        <taxon>Ammonicoccus</taxon>
    </lineage>
</organism>
<feature type="transmembrane region" description="Helical" evidence="1">
    <location>
        <begin position="142"/>
        <end position="170"/>
    </location>
</feature>
<keyword evidence="1" id="KW-1133">Transmembrane helix</keyword>
<keyword evidence="1" id="KW-0472">Membrane</keyword>
<feature type="transmembrane region" description="Helical" evidence="1">
    <location>
        <begin position="182"/>
        <end position="203"/>
    </location>
</feature>
<feature type="transmembrane region" description="Helical" evidence="1">
    <location>
        <begin position="73"/>
        <end position="93"/>
    </location>
</feature>